<reference evidence="2" key="1">
    <citation type="submission" date="2022-01" db="EMBL/GenBank/DDBJ databases">
        <authorList>
            <person name="Jo J.-H."/>
            <person name="Im W.-T."/>
        </authorList>
    </citation>
    <scope>NUCLEOTIDE SEQUENCE</scope>
    <source>
        <strain evidence="2">I2-34</strain>
    </source>
</reference>
<feature type="domain" description="Putative Flp pilus-assembly TadG-like N-terminal" evidence="1">
    <location>
        <begin position="13"/>
        <end position="56"/>
    </location>
</feature>
<gene>
    <name evidence="2" type="ORF">LVY72_06750</name>
</gene>
<evidence type="ECO:0000313" key="2">
    <source>
        <dbReference type="EMBL" id="MCG2621614.1"/>
    </source>
</evidence>
<comment type="caution">
    <text evidence="2">The sequence shown here is derived from an EMBL/GenBank/DDBJ whole genome shotgun (WGS) entry which is preliminary data.</text>
</comment>
<dbReference type="Pfam" id="PF13400">
    <property type="entry name" value="Tad"/>
    <property type="match status" value="1"/>
</dbReference>
<organism evidence="2 3">
    <name type="scientific">Arthrobacter hankyongi</name>
    <dbReference type="NCBI Taxonomy" id="2904801"/>
    <lineage>
        <taxon>Bacteria</taxon>
        <taxon>Bacillati</taxon>
        <taxon>Actinomycetota</taxon>
        <taxon>Actinomycetes</taxon>
        <taxon>Micrococcales</taxon>
        <taxon>Micrococcaceae</taxon>
        <taxon>Arthrobacter</taxon>
    </lineage>
</organism>
<name>A0ABS9L565_9MICC</name>
<evidence type="ECO:0000313" key="3">
    <source>
        <dbReference type="Proteomes" id="UP001165368"/>
    </source>
</evidence>
<sequence>MRRLKQSEDTERGSSAILVALLMTVLLGFAALAVDVGAMYWEKAQLQNGADAAALAIAEDCANGSCGDTFGTAQALSNGNARDNVSGVRSITFPAAKTVRVVTNARDAGGSDTFSTYFARIFGVNSVDIEASATAVWEGIGSGPAVFPIIFKRCEFEESIINGTWQVLDFHGSAGCDNHNPSGQNFPGAFGWLDQQSGQCKSLNMSIGNWAGGDTGVAFPGGCDAVIAQWKADLQAGKQVYIVLPIYDNGRGTGGNVEYHVSGYVTFEINGWRFTGGRNYNNGSCTGSCQGFIGRYIDESTSDGDFGGGGPDLGATIVRLTE</sequence>
<keyword evidence="3" id="KW-1185">Reference proteome</keyword>
<evidence type="ECO:0000259" key="1">
    <source>
        <dbReference type="Pfam" id="PF13400"/>
    </source>
</evidence>
<dbReference type="EMBL" id="JAKLTQ010000003">
    <property type="protein sequence ID" value="MCG2621614.1"/>
    <property type="molecule type" value="Genomic_DNA"/>
</dbReference>
<accession>A0ABS9L565</accession>
<dbReference type="Proteomes" id="UP001165368">
    <property type="component" value="Unassembled WGS sequence"/>
</dbReference>
<dbReference type="InterPro" id="IPR028087">
    <property type="entry name" value="Tad_N"/>
</dbReference>
<proteinExistence type="predicted"/>
<dbReference type="RefSeq" id="WP_237819002.1">
    <property type="nucleotide sequence ID" value="NZ_JAKLTQ010000003.1"/>
</dbReference>
<protein>
    <submittedName>
        <fullName evidence="2">Tad domain-containing protein</fullName>
    </submittedName>
</protein>